<proteinExistence type="predicted"/>
<protein>
    <submittedName>
        <fullName evidence="2">Energy transducer TonB</fullName>
    </submittedName>
</protein>
<feature type="transmembrane region" description="Helical" evidence="1">
    <location>
        <begin position="20"/>
        <end position="41"/>
    </location>
</feature>
<dbReference type="EMBL" id="JABBGA010000020">
    <property type="protein sequence ID" value="NML27949.1"/>
    <property type="molecule type" value="Genomic_DNA"/>
</dbReference>
<reference evidence="2 3" key="1">
    <citation type="submission" date="2020-04" db="EMBL/GenBank/DDBJ databases">
        <title>Zoogloea sp. G-4-1-14 isolated from soil.</title>
        <authorList>
            <person name="Dahal R.H."/>
        </authorList>
    </citation>
    <scope>NUCLEOTIDE SEQUENCE [LARGE SCALE GENOMIC DNA]</scope>
    <source>
        <strain evidence="2 3">G-4-1-14</strain>
    </source>
</reference>
<sequence length="215" mass="22225">MSTITANYHFQPKDPSRSATGLVVVVGLHVVLGYALVSGLARDIVKVIKKPLDAAVIQEVKLPPPPPPPPKVVKLEAPKLKTPPPPAYVPPPEVTPAVTPPPVIAAASPTPPPAPVIAPPAPPAPAPVAAPKPVKADMAASCPTQVRPEVPRGAEGVSGVIRAQAIIRDGAVKEVTILSGPKVFHQAVRSAMLQYRCVSGDAEIVATQQFVFESG</sequence>
<evidence type="ECO:0000256" key="1">
    <source>
        <dbReference type="SAM" id="Phobius"/>
    </source>
</evidence>
<gene>
    <name evidence="2" type="ORF">HHL15_19500</name>
</gene>
<evidence type="ECO:0000313" key="2">
    <source>
        <dbReference type="EMBL" id="NML27949.1"/>
    </source>
</evidence>
<name>A0A848G926_9RHOO</name>
<dbReference type="Proteomes" id="UP000580043">
    <property type="component" value="Unassembled WGS sequence"/>
</dbReference>
<dbReference type="RefSeq" id="WP_169147483.1">
    <property type="nucleotide sequence ID" value="NZ_JABBGA010000020.1"/>
</dbReference>
<comment type="caution">
    <text evidence="2">The sequence shown here is derived from an EMBL/GenBank/DDBJ whole genome shotgun (WGS) entry which is preliminary data.</text>
</comment>
<dbReference type="AlphaFoldDB" id="A0A848G926"/>
<evidence type="ECO:0000313" key="3">
    <source>
        <dbReference type="Proteomes" id="UP000580043"/>
    </source>
</evidence>
<keyword evidence="3" id="KW-1185">Reference proteome</keyword>
<keyword evidence="1" id="KW-0812">Transmembrane</keyword>
<keyword evidence="1" id="KW-1133">Transmembrane helix</keyword>
<keyword evidence="1" id="KW-0472">Membrane</keyword>
<organism evidence="2 3">
    <name type="scientific">Zoogloea dura</name>
    <dbReference type="NCBI Taxonomy" id="2728840"/>
    <lineage>
        <taxon>Bacteria</taxon>
        <taxon>Pseudomonadati</taxon>
        <taxon>Pseudomonadota</taxon>
        <taxon>Betaproteobacteria</taxon>
        <taxon>Rhodocyclales</taxon>
        <taxon>Zoogloeaceae</taxon>
        <taxon>Zoogloea</taxon>
    </lineage>
</organism>
<accession>A0A848G926</accession>